<proteinExistence type="predicted"/>
<dbReference type="AlphaFoldDB" id="A0A5E7ADZ1"/>
<name>A0A5E7ADZ1_PSEFL</name>
<organism evidence="1 2">
    <name type="scientific">Pseudomonas fluorescens</name>
    <dbReference type="NCBI Taxonomy" id="294"/>
    <lineage>
        <taxon>Bacteria</taxon>
        <taxon>Pseudomonadati</taxon>
        <taxon>Pseudomonadota</taxon>
        <taxon>Gammaproteobacteria</taxon>
        <taxon>Pseudomonadales</taxon>
        <taxon>Pseudomonadaceae</taxon>
        <taxon>Pseudomonas</taxon>
    </lineage>
</organism>
<gene>
    <name evidence="1" type="ORF">PS685_05210</name>
</gene>
<dbReference type="Proteomes" id="UP000326437">
    <property type="component" value="Unassembled WGS sequence"/>
</dbReference>
<accession>A0A5E7ADZ1</accession>
<sequence>MADIDQYLRCEVSAARRVGGKGTWVDQRPGALCQGFGDLIADEISGATRHHRAERGGFVQRIAQHVLASQGNESLDKGRVELFIDIDAFHRAAALPGIEEAAVHQVFHRMLKVGVGPDIGRVFAAKLQAHPDELSDGSMFHALATFH</sequence>
<evidence type="ECO:0000313" key="1">
    <source>
        <dbReference type="EMBL" id="VVN74211.1"/>
    </source>
</evidence>
<reference evidence="1 2" key="1">
    <citation type="submission" date="2019-09" db="EMBL/GenBank/DDBJ databases">
        <authorList>
            <person name="Chandra G."/>
            <person name="Truman W A."/>
        </authorList>
    </citation>
    <scope>NUCLEOTIDE SEQUENCE [LARGE SCALE GENOMIC DNA]</scope>
    <source>
        <strain evidence="1">PS685</strain>
    </source>
</reference>
<protein>
    <submittedName>
        <fullName evidence="1">Uncharacterized protein</fullName>
    </submittedName>
</protein>
<dbReference type="EMBL" id="CABVHO010000288">
    <property type="protein sequence ID" value="VVN74211.1"/>
    <property type="molecule type" value="Genomic_DNA"/>
</dbReference>
<evidence type="ECO:0000313" key="2">
    <source>
        <dbReference type="Proteomes" id="UP000326437"/>
    </source>
</evidence>